<dbReference type="AlphaFoldDB" id="A0A834W387"/>
<comment type="caution">
    <text evidence="1">The sequence shown here is derived from an EMBL/GenBank/DDBJ whole genome shotgun (WGS) entry which is preliminary data.</text>
</comment>
<gene>
    <name evidence="1" type="ORF">G2W53_039901</name>
</gene>
<organism evidence="1 2">
    <name type="scientific">Senna tora</name>
    <dbReference type="NCBI Taxonomy" id="362788"/>
    <lineage>
        <taxon>Eukaryota</taxon>
        <taxon>Viridiplantae</taxon>
        <taxon>Streptophyta</taxon>
        <taxon>Embryophyta</taxon>
        <taxon>Tracheophyta</taxon>
        <taxon>Spermatophyta</taxon>
        <taxon>Magnoliopsida</taxon>
        <taxon>eudicotyledons</taxon>
        <taxon>Gunneridae</taxon>
        <taxon>Pentapetalae</taxon>
        <taxon>rosids</taxon>
        <taxon>fabids</taxon>
        <taxon>Fabales</taxon>
        <taxon>Fabaceae</taxon>
        <taxon>Caesalpinioideae</taxon>
        <taxon>Cassia clade</taxon>
        <taxon>Senna</taxon>
    </lineage>
</organism>
<keyword evidence="2" id="KW-1185">Reference proteome</keyword>
<name>A0A834W387_9FABA</name>
<accession>A0A834W387</accession>
<reference evidence="1" key="1">
    <citation type="submission" date="2020-09" db="EMBL/GenBank/DDBJ databases">
        <title>Genome-Enabled Discovery of Anthraquinone Biosynthesis in Senna tora.</title>
        <authorList>
            <person name="Kang S.-H."/>
            <person name="Pandey R.P."/>
            <person name="Lee C.-M."/>
            <person name="Sim J.-S."/>
            <person name="Jeong J.-T."/>
            <person name="Choi B.-S."/>
            <person name="Jung M."/>
            <person name="Ginzburg D."/>
            <person name="Zhao K."/>
            <person name="Won S.Y."/>
            <person name="Oh T.-J."/>
            <person name="Yu Y."/>
            <person name="Kim N.-H."/>
            <person name="Lee O.R."/>
            <person name="Lee T.-H."/>
            <person name="Bashyal P."/>
            <person name="Kim T.-S."/>
            <person name="Lee W.-H."/>
            <person name="Kawkins C."/>
            <person name="Kim C.-K."/>
            <person name="Kim J.S."/>
            <person name="Ahn B.O."/>
            <person name="Rhee S.Y."/>
            <person name="Sohng J.K."/>
        </authorList>
    </citation>
    <scope>NUCLEOTIDE SEQUENCE</scope>
    <source>
        <tissue evidence="1">Leaf</tissue>
    </source>
</reference>
<sequence length="114" mass="13584">MVRCPYELCPHIKCFVLTPNGWFAFTSFVLKRNVWLPLRVLCLNKTHTEWFVAFTSFVLIRMGWFPSHEMVWFVSLTCFVLIRNEWLVALMNFVFMRNLHGMIGCPYEICAQLE</sequence>
<evidence type="ECO:0000313" key="1">
    <source>
        <dbReference type="EMBL" id="KAF7807740.1"/>
    </source>
</evidence>
<proteinExistence type="predicted"/>
<protein>
    <submittedName>
        <fullName evidence="1">Uncharacterized protein</fullName>
    </submittedName>
</protein>
<dbReference type="Proteomes" id="UP000634136">
    <property type="component" value="Unassembled WGS sequence"/>
</dbReference>
<evidence type="ECO:0000313" key="2">
    <source>
        <dbReference type="Proteomes" id="UP000634136"/>
    </source>
</evidence>
<dbReference type="EMBL" id="JAAIUW010000012">
    <property type="protein sequence ID" value="KAF7807740.1"/>
    <property type="molecule type" value="Genomic_DNA"/>
</dbReference>